<dbReference type="AlphaFoldDB" id="A0AAE1HZ28"/>
<feature type="region of interest" description="Disordered" evidence="2">
    <location>
        <begin position="90"/>
        <end position="162"/>
    </location>
</feature>
<proteinExistence type="predicted"/>
<feature type="region of interest" description="Disordered" evidence="2">
    <location>
        <begin position="756"/>
        <end position="898"/>
    </location>
</feature>
<name>A0AAE1HZ28_9NEOP</name>
<feature type="compositionally biased region" description="Basic residues" evidence="2">
    <location>
        <begin position="435"/>
        <end position="446"/>
    </location>
</feature>
<feature type="compositionally biased region" description="Polar residues" evidence="2">
    <location>
        <begin position="729"/>
        <end position="743"/>
    </location>
</feature>
<feature type="region of interest" description="Disordered" evidence="2">
    <location>
        <begin position="629"/>
        <end position="661"/>
    </location>
</feature>
<gene>
    <name evidence="3" type="ORF">KUF71_017755</name>
</gene>
<protein>
    <submittedName>
        <fullName evidence="3">Location of vulva defective 1</fullName>
    </submittedName>
</protein>
<feature type="coiled-coil region" evidence="1">
    <location>
        <begin position="201"/>
        <end position="282"/>
    </location>
</feature>
<feature type="compositionally biased region" description="Basic and acidic residues" evidence="2">
    <location>
        <begin position="821"/>
        <end position="835"/>
    </location>
</feature>
<feature type="compositionally biased region" description="Polar residues" evidence="2">
    <location>
        <begin position="882"/>
        <end position="898"/>
    </location>
</feature>
<feature type="compositionally biased region" description="Acidic residues" evidence="2">
    <location>
        <begin position="337"/>
        <end position="352"/>
    </location>
</feature>
<feature type="compositionally biased region" description="Polar residues" evidence="2">
    <location>
        <begin position="805"/>
        <end position="815"/>
    </location>
</feature>
<feature type="region of interest" description="Disordered" evidence="2">
    <location>
        <begin position="682"/>
        <end position="743"/>
    </location>
</feature>
<sequence>MQQRHQDVEVADHGGAQPVAHGEPQIALPGEDSVDDLQRQGAAGPAAARRSATRVSAASLRRARLRLAAPSRLDLVLLGAELRHGEALGEARRRTAAAGMSDEAEGEARRRTAAAGVSDETEDAAARPSREGGAGSRLLAPLGSVLKKDSSAPGTSRPVSVKFNLDPNQELRAAALDRDVPPLPPLPPRPMCVRLVHREFRDAVQRARNAEEARLKLVRREYQEELRRARQVYDDMACSREQFAERQRRARGHLTAQVSAARAECQRQIKEAAELHEQRNREIDEYIKARSVRLLAQAKHAYLPAPPPPPPPAPPTAAEWKSVLEAVPEPHPAAEQIQEEEEAVAETQDEEGAVPAVSEPEPVPEPAPRRPWTAPLRSLCRRLVRAAARLRSGAGERWSERWSQRWIAVSGRVADLRLRGQQLARRLRGLRRPRRRLWRRHERTRRRQQDPPPPPGAGAAMQSTAEAEGTPLRRRSTTSMSSQTVEKRVSFAPAGLPEPAPGIEPAGTSWAQEWTQRWVQEAARTGAARTPVSAKVSTADAQGGSSDPAFMVDASTDPLMPPPGVPLTVRTSRMRVELSMRVMGTVGSVQHDPVGSVKSWRRMLYASFVYLKNESLAARLRKRRLLQKRRAAERRRSLGVKVVEPPPADPPSADLSEVTSDKSSALVTRQFVESVMKNVHRRLATTSETTETSSASDEAGRDPVEGRTGLAMPTTSRQSVDEAADDSETYTTPLSESTKNSSVEEVLLRKWNIDEPASHDRVAPALPAEPPATVARRRASAMEASKSEPVATAAAAHACRRHVSETQLPPRTTASRGRHERRPDSDVRIRIEHKPSVTSHQSPPSSPPPAHGAHGETASAASSDKHRSDAEHLITIYDTEYSMRSSGSATTATTQNES</sequence>
<feature type="region of interest" description="Disordered" evidence="2">
    <location>
        <begin position="522"/>
        <end position="546"/>
    </location>
</feature>
<keyword evidence="4" id="KW-1185">Reference proteome</keyword>
<feature type="region of interest" description="Disordered" evidence="2">
    <location>
        <begin position="1"/>
        <end position="55"/>
    </location>
</feature>
<accession>A0AAE1HZ28</accession>
<evidence type="ECO:0000313" key="4">
    <source>
        <dbReference type="Proteomes" id="UP001219518"/>
    </source>
</evidence>
<comment type="caution">
    <text evidence="3">The sequence shown here is derived from an EMBL/GenBank/DDBJ whole genome shotgun (WGS) entry which is preliminary data.</text>
</comment>
<reference evidence="3" key="1">
    <citation type="submission" date="2021-07" db="EMBL/GenBank/DDBJ databases">
        <authorList>
            <person name="Catto M.A."/>
            <person name="Jacobson A."/>
            <person name="Kennedy G."/>
            <person name="Labadie P."/>
            <person name="Hunt B.G."/>
            <person name="Srinivasan R."/>
        </authorList>
    </citation>
    <scope>NUCLEOTIDE SEQUENCE</scope>
    <source>
        <strain evidence="3">PL_HMW_Pooled</strain>
        <tissue evidence="3">Head</tissue>
    </source>
</reference>
<evidence type="ECO:0000256" key="1">
    <source>
        <dbReference type="SAM" id="Coils"/>
    </source>
</evidence>
<feature type="region of interest" description="Disordered" evidence="2">
    <location>
        <begin position="336"/>
        <end position="371"/>
    </location>
</feature>
<reference evidence="3" key="2">
    <citation type="journal article" date="2023" name="BMC Genomics">
        <title>Pest status, molecular evolution, and epigenetic factors derived from the genome assembly of Frankliniella fusca, a thysanopteran phytovirus vector.</title>
        <authorList>
            <person name="Catto M.A."/>
            <person name="Labadie P.E."/>
            <person name="Jacobson A.L."/>
            <person name="Kennedy G.G."/>
            <person name="Srinivasan R."/>
            <person name="Hunt B.G."/>
        </authorList>
    </citation>
    <scope>NUCLEOTIDE SEQUENCE</scope>
    <source>
        <strain evidence="3">PL_HMW_Pooled</strain>
    </source>
</reference>
<feature type="compositionally biased region" description="Basic and acidic residues" evidence="2">
    <location>
        <begin position="863"/>
        <end position="872"/>
    </location>
</feature>
<feature type="compositionally biased region" description="Polar residues" evidence="2">
    <location>
        <begin position="535"/>
        <end position="545"/>
    </location>
</feature>
<evidence type="ECO:0000313" key="3">
    <source>
        <dbReference type="EMBL" id="KAK3929295.1"/>
    </source>
</evidence>
<keyword evidence="1" id="KW-0175">Coiled coil</keyword>
<dbReference type="Proteomes" id="UP001219518">
    <property type="component" value="Unassembled WGS sequence"/>
</dbReference>
<feature type="compositionally biased region" description="Basic and acidic residues" evidence="2">
    <location>
        <begin position="1"/>
        <end position="12"/>
    </location>
</feature>
<feature type="compositionally biased region" description="Low complexity" evidence="2">
    <location>
        <begin position="684"/>
        <end position="697"/>
    </location>
</feature>
<feature type="compositionally biased region" description="Low complexity" evidence="2">
    <location>
        <begin position="39"/>
        <end position="55"/>
    </location>
</feature>
<organism evidence="3 4">
    <name type="scientific">Frankliniella fusca</name>
    <dbReference type="NCBI Taxonomy" id="407009"/>
    <lineage>
        <taxon>Eukaryota</taxon>
        <taxon>Metazoa</taxon>
        <taxon>Ecdysozoa</taxon>
        <taxon>Arthropoda</taxon>
        <taxon>Hexapoda</taxon>
        <taxon>Insecta</taxon>
        <taxon>Pterygota</taxon>
        <taxon>Neoptera</taxon>
        <taxon>Paraneoptera</taxon>
        <taxon>Thysanoptera</taxon>
        <taxon>Terebrantia</taxon>
        <taxon>Thripoidea</taxon>
        <taxon>Thripidae</taxon>
        <taxon>Frankliniella</taxon>
    </lineage>
</organism>
<dbReference type="EMBL" id="JAHWGI010001396">
    <property type="protein sequence ID" value="KAK3929295.1"/>
    <property type="molecule type" value="Genomic_DNA"/>
</dbReference>
<evidence type="ECO:0000256" key="2">
    <source>
        <dbReference type="SAM" id="MobiDB-lite"/>
    </source>
</evidence>
<feature type="region of interest" description="Disordered" evidence="2">
    <location>
        <begin position="435"/>
        <end position="487"/>
    </location>
</feature>